<dbReference type="Proteomes" id="UP000054988">
    <property type="component" value="Unassembled WGS sequence"/>
</dbReference>
<evidence type="ECO:0000313" key="1">
    <source>
        <dbReference type="EMBL" id="KTB36886.1"/>
    </source>
</evidence>
<dbReference type="Gene3D" id="3.40.50.1820">
    <property type="entry name" value="alpha/beta hydrolase"/>
    <property type="match status" value="1"/>
</dbReference>
<accession>A0A0W0FKN7</accession>
<reference evidence="1 2" key="1">
    <citation type="submission" date="2015-12" db="EMBL/GenBank/DDBJ databases">
        <title>Draft genome sequence of Moniliophthora roreri, the causal agent of frosty pod rot of cacao.</title>
        <authorList>
            <person name="Aime M.C."/>
            <person name="Diaz-Valderrama J.R."/>
            <person name="Kijpornyongpan T."/>
            <person name="Phillips-Mora W."/>
        </authorList>
    </citation>
    <scope>NUCLEOTIDE SEQUENCE [LARGE SCALE GENOMIC DNA]</scope>
    <source>
        <strain evidence="1 2">MCA 2952</strain>
    </source>
</reference>
<proteinExistence type="predicted"/>
<organism evidence="1 2">
    <name type="scientific">Moniliophthora roreri</name>
    <name type="common">Frosty pod rot fungus</name>
    <name type="synonym">Monilia roreri</name>
    <dbReference type="NCBI Taxonomy" id="221103"/>
    <lineage>
        <taxon>Eukaryota</taxon>
        <taxon>Fungi</taxon>
        <taxon>Dikarya</taxon>
        <taxon>Basidiomycota</taxon>
        <taxon>Agaricomycotina</taxon>
        <taxon>Agaricomycetes</taxon>
        <taxon>Agaricomycetidae</taxon>
        <taxon>Agaricales</taxon>
        <taxon>Marasmiineae</taxon>
        <taxon>Marasmiaceae</taxon>
        <taxon>Moniliophthora</taxon>
    </lineage>
</organism>
<gene>
    <name evidence="1" type="ORF">WG66_10546</name>
</gene>
<dbReference type="SUPFAM" id="SSF53474">
    <property type="entry name" value="alpha/beta-Hydrolases"/>
    <property type="match status" value="1"/>
</dbReference>
<protein>
    <submittedName>
        <fullName evidence="1">Uncharacterized protein</fullName>
    </submittedName>
</protein>
<evidence type="ECO:0000313" key="2">
    <source>
        <dbReference type="Proteomes" id="UP000054988"/>
    </source>
</evidence>
<dbReference type="EMBL" id="LATX01001879">
    <property type="protein sequence ID" value="KTB36886.1"/>
    <property type="molecule type" value="Genomic_DNA"/>
</dbReference>
<comment type="caution">
    <text evidence="1">The sequence shown here is derived from an EMBL/GenBank/DDBJ whole genome shotgun (WGS) entry which is preliminary data.</text>
</comment>
<dbReference type="AlphaFoldDB" id="A0A0W0FKN7"/>
<dbReference type="InterPro" id="IPR029058">
    <property type="entry name" value="AB_hydrolase_fold"/>
</dbReference>
<sequence length="236" mass="26139">MDPSTSPLAIASTTTATPLHLLMANWSSFSFIGSLRHHMTGAYFKPKGYSTIVPDMLGYGNTAKPTDAAEYKPSLIVKDIPDQYLGRRESRERSLPWTSLVHSSGHSHSLTNSFRYRYTRGSSVTSCIIQYNPERVIAFGVLAVGYQAPSVGYEVLGYQGSPAEEGADKIIEDNFEKFMNIVYPESAKEWVSDVVPLGVHKAYLTSKERPFASPPSWMPAEVRSMSSLLCRSVETK</sequence>
<name>A0A0W0FKN7_MONRR</name>